<keyword evidence="1" id="KW-0808">Transferase</keyword>
<dbReference type="GO" id="GO:0016740">
    <property type="term" value="F:transferase activity"/>
    <property type="evidence" value="ECO:0007669"/>
    <property type="project" value="UniProtKB-KW"/>
</dbReference>
<organism evidence="1 2">
    <name type="scientific">Streptomyces botrytidirepellens</name>
    <dbReference type="NCBI Taxonomy" id="2486417"/>
    <lineage>
        <taxon>Bacteria</taxon>
        <taxon>Bacillati</taxon>
        <taxon>Actinomycetota</taxon>
        <taxon>Actinomycetes</taxon>
        <taxon>Kitasatosporales</taxon>
        <taxon>Streptomycetaceae</taxon>
        <taxon>Streptomyces</taxon>
    </lineage>
</organism>
<feature type="non-terminal residue" evidence="1">
    <location>
        <position position="1"/>
    </location>
</feature>
<dbReference type="AlphaFoldDB" id="A0A3M8VTT9"/>
<gene>
    <name evidence="1" type="ORF">EEJ42_24495</name>
</gene>
<dbReference type="Proteomes" id="UP000275401">
    <property type="component" value="Unassembled WGS sequence"/>
</dbReference>
<sequence length="75" mass="7890">PGPAALADALRRQLAAGPRRYPVPDAVERYDVARGVRRLMDLYDRATTCGPDGCLRGPAAGMRAVRGGERGAPTG</sequence>
<name>A0A3M8VTT9_9ACTN</name>
<reference evidence="1 2" key="1">
    <citation type="submission" date="2018-11" db="EMBL/GenBank/DDBJ databases">
        <title>The Potential of Streptomyces as Biocontrol Agents against the Tomato grey mould, Botrytis cinerea (Gray mold) Frontiers in Microbiology.</title>
        <authorList>
            <person name="Li D."/>
        </authorList>
    </citation>
    <scope>NUCLEOTIDE SEQUENCE [LARGE SCALE GENOMIC DNA]</scope>
    <source>
        <strain evidence="1 2">NEAU-LD23</strain>
    </source>
</reference>
<keyword evidence="2" id="KW-1185">Reference proteome</keyword>
<evidence type="ECO:0000313" key="2">
    <source>
        <dbReference type="Proteomes" id="UP000275401"/>
    </source>
</evidence>
<evidence type="ECO:0000313" key="1">
    <source>
        <dbReference type="EMBL" id="RNG19841.1"/>
    </source>
</evidence>
<proteinExistence type="predicted"/>
<comment type="caution">
    <text evidence="1">The sequence shown here is derived from an EMBL/GenBank/DDBJ whole genome shotgun (WGS) entry which is preliminary data.</text>
</comment>
<accession>A0A3M8VTT9</accession>
<dbReference type="EMBL" id="RIBZ01000293">
    <property type="protein sequence ID" value="RNG19841.1"/>
    <property type="molecule type" value="Genomic_DNA"/>
</dbReference>
<protein>
    <submittedName>
        <fullName evidence="1">Glycosyl transferase</fullName>
    </submittedName>
</protein>